<gene>
    <name evidence="11" type="ORF">B0J12DRAFT_112927</name>
</gene>
<name>A0ABQ8G9I7_9PEZI</name>
<keyword evidence="12" id="KW-1185">Reference proteome</keyword>
<reference evidence="11 12" key="1">
    <citation type="journal article" date="2021" name="Nat. Commun.">
        <title>Genetic determinants of endophytism in the Arabidopsis root mycobiome.</title>
        <authorList>
            <person name="Mesny F."/>
            <person name="Miyauchi S."/>
            <person name="Thiergart T."/>
            <person name="Pickel B."/>
            <person name="Atanasova L."/>
            <person name="Karlsson M."/>
            <person name="Huettel B."/>
            <person name="Barry K.W."/>
            <person name="Haridas S."/>
            <person name="Chen C."/>
            <person name="Bauer D."/>
            <person name="Andreopoulos W."/>
            <person name="Pangilinan J."/>
            <person name="LaButti K."/>
            <person name="Riley R."/>
            <person name="Lipzen A."/>
            <person name="Clum A."/>
            <person name="Drula E."/>
            <person name="Henrissat B."/>
            <person name="Kohler A."/>
            <person name="Grigoriev I.V."/>
            <person name="Martin F.M."/>
            <person name="Hacquard S."/>
        </authorList>
    </citation>
    <scope>NUCLEOTIDE SEQUENCE [LARGE SCALE GENOMIC DNA]</scope>
    <source>
        <strain evidence="11 12">MPI-SDFR-AT-0080</strain>
    </source>
</reference>
<feature type="region of interest" description="Disordered" evidence="7">
    <location>
        <begin position="1470"/>
        <end position="1511"/>
    </location>
</feature>
<feature type="transmembrane region" description="Helical" evidence="8">
    <location>
        <begin position="892"/>
        <end position="914"/>
    </location>
</feature>
<dbReference type="InterPro" id="IPR003593">
    <property type="entry name" value="AAA+_ATPase"/>
</dbReference>
<sequence length="1525" mass="167729">MTAPPALNWPLPPIEAPTKGNADGSNDLPSEQEVDLDNPNHEEALRSTQWKDLFNFTTRKHLPILVLAVALSILTGLAVPANAYLLGKIFDAFSKQAAGTITGGTLKSEVSKYSIYLLGLAAGNFVLNTAFFATWMLFGELQARSARERVFVALMKRNMTWYDQRKNGVAAIVPRLQMQTRELQISVSQPFGLVLEHISSSLLSLGLALYYSWRVTLVTMAGVPVCMVVIVVLSSRIQLNVNRQTEKLEEALKYSIGAIKSIETVKSFNGQDLEVWKYTRIARQAATYYVRQANAFALQTCVMSFFSFAMFIQGFWYGSSLLDKGETPGEVLTTFWAALMATQALTAIFPMLLVLEKGRAAGTKLRSVMVHGSKGQEESRSGLKPDHCAGDFELKNICFSYPMRPNEFALDNASLFFAAGETTFVIGKSGSGKSTIGQVLSRFYPPKSGTVTLDGNRLEDLDVEWLRRNITLVEQVSALFDGTIFHNISYGRPDFDRVTLEEVKEAAEFALLKETVNNMPDTWDTQVGAEGSSMSGGQRQRMALARARLRDTSVLILDESTSALDYINRTLIMEAIRVWRRGRTTIIITHDISQIQHDDYVYILEKGQVVQDGYRGAIERVKHAPFQKFVTIQEEDGGGQDEEEDAELPTLLTEASRTVVGDSRPRNPRRTSSIYSDDWTSEGEESVQDPLHNYLDRDIVGAPRFVPSMFVEQRVEPGNRGSMILPAAMGGHFWRVLPPTSALSPPSPSEILHTRPSYFGGFDSSGKGDHGYDKVLSETHHKSFSTQDYKIGLSIDGSGETECRSRSPTAHHPESIPLRERRLTYATLTIGTPVIQNGEKGTPSHRTPVLQFLSHLPFLGSAVKEKKKGHDLLTYRQILSDVWPRLTWPQRLLLLIGVAACVTHAIATPVFAYVFNKLLTTFYLRGADRTRRALFYSVAILGISVVDAASSYLSHFVLEYAAQMWVHAVRETAMRTVLAQPRAFFDEPGNGVESLCESLDYHAEEMRNLVGRFAGGVLMAVLMMGTAIVWSLISSWKLSLVGLAIAPLFYAITVAFNRVSGRQEHLLNEADDAATTVLGETLVKIKTVRGLTLERALQRKYFAATRAIFTRGCRRALLCGLFFGLTDSLIFGVTALLFRYGAVLVASGSFSTPSILQVFTELTMSMTNVNVIISMIPQMGSSRDTATRLLRLASLSPTASHEAAGTTRIPRVGDIALHDLSFAYPSRPHAAVLCGLTTHIRAGTAVAVVGLSGSGKSTLAALLLKLYPPPPGRAASITLSGRDIRHLHTPTLRARVAAVGQTPTIFPASVADNIAYGLRAGDPCAARDSVRAAARSAGIEEFVDSLPDGFDTLIGDGGVGLSGGQAQRVAIARALCRRPDVLVLDEATSALDVENAGIVRETIRRLVKGRREEGRGDGVGMTVIIITHAREMMEVADRVIMLDQGRLVEEGDFAELSRRKGGEFARLLRGGLEGEEDTGPPPEGAGTQRKGRLRSRREKREKRESRRLSENRFEVMARSRRSGMW</sequence>
<evidence type="ECO:0000259" key="9">
    <source>
        <dbReference type="PROSITE" id="PS50893"/>
    </source>
</evidence>
<feature type="region of interest" description="Disordered" evidence="7">
    <location>
        <begin position="656"/>
        <end position="684"/>
    </location>
</feature>
<feature type="domain" description="ABC transmembrane type-1" evidence="10">
    <location>
        <begin position="66"/>
        <end position="357"/>
    </location>
</feature>
<feature type="transmembrane region" description="Helical" evidence="8">
    <location>
        <begin position="64"/>
        <end position="85"/>
    </location>
</feature>
<organism evidence="11 12">
    <name type="scientific">Macrophomina phaseolina</name>
    <dbReference type="NCBI Taxonomy" id="35725"/>
    <lineage>
        <taxon>Eukaryota</taxon>
        <taxon>Fungi</taxon>
        <taxon>Dikarya</taxon>
        <taxon>Ascomycota</taxon>
        <taxon>Pezizomycotina</taxon>
        <taxon>Dothideomycetes</taxon>
        <taxon>Dothideomycetes incertae sedis</taxon>
        <taxon>Botryosphaeriales</taxon>
        <taxon>Botryosphaeriaceae</taxon>
        <taxon>Macrophomina</taxon>
    </lineage>
</organism>
<dbReference type="Pfam" id="PF00005">
    <property type="entry name" value="ABC_tran"/>
    <property type="match status" value="2"/>
</dbReference>
<comment type="caution">
    <text evidence="11">The sequence shown here is derived from an EMBL/GenBank/DDBJ whole genome shotgun (WGS) entry which is preliminary data.</text>
</comment>
<dbReference type="Proteomes" id="UP000774617">
    <property type="component" value="Unassembled WGS sequence"/>
</dbReference>
<dbReference type="SUPFAM" id="SSF52540">
    <property type="entry name" value="P-loop containing nucleoside triphosphate hydrolases"/>
    <property type="match status" value="2"/>
</dbReference>
<keyword evidence="11" id="KW-0378">Hydrolase</keyword>
<feature type="region of interest" description="Disordered" evidence="7">
    <location>
        <begin position="1"/>
        <end position="38"/>
    </location>
</feature>
<dbReference type="CDD" id="cd18578">
    <property type="entry name" value="ABC_6TM_Pgp_ABCB1_D2_like"/>
    <property type="match status" value="1"/>
</dbReference>
<dbReference type="InterPro" id="IPR036640">
    <property type="entry name" value="ABC1_TM_sf"/>
</dbReference>
<dbReference type="Gene3D" id="3.40.50.300">
    <property type="entry name" value="P-loop containing nucleotide triphosphate hydrolases"/>
    <property type="match status" value="2"/>
</dbReference>
<evidence type="ECO:0000256" key="5">
    <source>
        <dbReference type="ARBA" id="ARBA00022989"/>
    </source>
</evidence>
<keyword evidence="5 8" id="KW-1133">Transmembrane helix</keyword>
<feature type="transmembrane region" description="Helical" evidence="8">
    <location>
        <begin position="217"/>
        <end position="237"/>
    </location>
</feature>
<evidence type="ECO:0000256" key="8">
    <source>
        <dbReference type="SAM" id="Phobius"/>
    </source>
</evidence>
<dbReference type="PROSITE" id="PS50929">
    <property type="entry name" value="ABC_TM1F"/>
    <property type="match status" value="2"/>
</dbReference>
<dbReference type="InterPro" id="IPR003439">
    <property type="entry name" value="ABC_transporter-like_ATP-bd"/>
</dbReference>
<dbReference type="SMART" id="SM00382">
    <property type="entry name" value="AAA"/>
    <property type="match status" value="2"/>
</dbReference>
<proteinExistence type="predicted"/>
<comment type="subcellular location">
    <subcellularLocation>
        <location evidence="1">Membrane</location>
        <topology evidence="1">Multi-pass membrane protein</topology>
    </subcellularLocation>
</comment>
<dbReference type="PANTHER" id="PTHR43394:SF15">
    <property type="entry name" value="ALPHA-FACTOR-TRANSPORTING ATPASE"/>
    <property type="match status" value="1"/>
</dbReference>
<dbReference type="PROSITE" id="PS50893">
    <property type="entry name" value="ABC_TRANSPORTER_2"/>
    <property type="match status" value="2"/>
</dbReference>
<feature type="compositionally biased region" description="Basic and acidic residues" evidence="7">
    <location>
        <begin position="1501"/>
        <end position="1511"/>
    </location>
</feature>
<accession>A0ABQ8G9I7</accession>
<dbReference type="PROSITE" id="PS00211">
    <property type="entry name" value="ABC_TRANSPORTER_1"/>
    <property type="match status" value="1"/>
</dbReference>
<dbReference type="PANTHER" id="PTHR43394">
    <property type="entry name" value="ATP-DEPENDENT PERMEASE MDL1, MITOCHONDRIAL"/>
    <property type="match status" value="1"/>
</dbReference>
<feature type="transmembrane region" description="Helical" evidence="8">
    <location>
        <begin position="335"/>
        <end position="355"/>
    </location>
</feature>
<feature type="transmembrane region" description="Helical" evidence="8">
    <location>
        <begin position="293"/>
        <end position="315"/>
    </location>
</feature>
<dbReference type="GO" id="GO:0016787">
    <property type="term" value="F:hydrolase activity"/>
    <property type="evidence" value="ECO:0007669"/>
    <property type="project" value="UniProtKB-KW"/>
</dbReference>
<feature type="domain" description="ABC transporter" evidence="9">
    <location>
        <begin position="392"/>
        <end position="631"/>
    </location>
</feature>
<dbReference type="InterPro" id="IPR011527">
    <property type="entry name" value="ABC1_TM_dom"/>
</dbReference>
<feature type="domain" description="ABC transporter" evidence="9">
    <location>
        <begin position="1215"/>
        <end position="1469"/>
    </location>
</feature>
<feature type="transmembrane region" description="Helical" evidence="8">
    <location>
        <begin position="1116"/>
        <end position="1142"/>
    </location>
</feature>
<feature type="transmembrane region" description="Helical" evidence="8">
    <location>
        <begin position="934"/>
        <end position="958"/>
    </location>
</feature>
<dbReference type="SUPFAM" id="SSF90123">
    <property type="entry name" value="ABC transporter transmembrane region"/>
    <property type="match status" value="2"/>
</dbReference>
<evidence type="ECO:0000256" key="7">
    <source>
        <dbReference type="SAM" id="MobiDB-lite"/>
    </source>
</evidence>
<dbReference type="Gene3D" id="1.20.1560.10">
    <property type="entry name" value="ABC transporter type 1, transmembrane domain"/>
    <property type="match status" value="2"/>
</dbReference>
<dbReference type="EMBL" id="JAGTJR010000015">
    <property type="protein sequence ID" value="KAH7048346.1"/>
    <property type="molecule type" value="Genomic_DNA"/>
</dbReference>
<evidence type="ECO:0000256" key="1">
    <source>
        <dbReference type="ARBA" id="ARBA00004141"/>
    </source>
</evidence>
<dbReference type="InterPro" id="IPR039421">
    <property type="entry name" value="Type_1_exporter"/>
</dbReference>
<feature type="domain" description="ABC transmembrane type-1" evidence="10">
    <location>
        <begin position="895"/>
        <end position="1181"/>
    </location>
</feature>
<evidence type="ECO:0000256" key="3">
    <source>
        <dbReference type="ARBA" id="ARBA00022741"/>
    </source>
</evidence>
<evidence type="ECO:0000256" key="2">
    <source>
        <dbReference type="ARBA" id="ARBA00022692"/>
    </source>
</evidence>
<feature type="compositionally biased region" description="Basic residues" evidence="7">
    <location>
        <begin position="1489"/>
        <end position="1500"/>
    </location>
</feature>
<keyword evidence="6 8" id="KW-0472">Membrane</keyword>
<feature type="transmembrane region" description="Helical" evidence="8">
    <location>
        <begin position="1039"/>
        <end position="1056"/>
    </location>
</feature>
<dbReference type="InterPro" id="IPR017871">
    <property type="entry name" value="ABC_transporter-like_CS"/>
</dbReference>
<protein>
    <submittedName>
        <fullName evidence="11">P-loop containing nucleoside triphosphate hydrolase protein</fullName>
    </submittedName>
</protein>
<feature type="transmembrane region" description="Helical" evidence="8">
    <location>
        <begin position="115"/>
        <end position="138"/>
    </location>
</feature>
<evidence type="ECO:0000313" key="11">
    <source>
        <dbReference type="EMBL" id="KAH7048346.1"/>
    </source>
</evidence>
<keyword evidence="4" id="KW-0067">ATP-binding</keyword>
<evidence type="ECO:0000256" key="4">
    <source>
        <dbReference type="ARBA" id="ARBA00022840"/>
    </source>
</evidence>
<evidence type="ECO:0000313" key="12">
    <source>
        <dbReference type="Proteomes" id="UP000774617"/>
    </source>
</evidence>
<keyword evidence="2 8" id="KW-0812">Transmembrane</keyword>
<dbReference type="CDD" id="cd18577">
    <property type="entry name" value="ABC_6TM_Pgp_ABCB1_D1_like"/>
    <property type="match status" value="1"/>
</dbReference>
<evidence type="ECO:0000256" key="6">
    <source>
        <dbReference type="ARBA" id="ARBA00023136"/>
    </source>
</evidence>
<evidence type="ECO:0000259" key="10">
    <source>
        <dbReference type="PROSITE" id="PS50929"/>
    </source>
</evidence>
<feature type="transmembrane region" description="Helical" evidence="8">
    <location>
        <begin position="1013"/>
        <end position="1033"/>
    </location>
</feature>
<dbReference type="InterPro" id="IPR027417">
    <property type="entry name" value="P-loop_NTPase"/>
</dbReference>
<keyword evidence="3" id="KW-0547">Nucleotide-binding</keyword>
<dbReference type="Pfam" id="PF00664">
    <property type="entry name" value="ABC_membrane"/>
    <property type="match status" value="2"/>
</dbReference>